<proteinExistence type="predicted"/>
<dbReference type="AlphaFoldDB" id="A0AB34HSB8"/>
<feature type="transmembrane region" description="Helical" evidence="1">
    <location>
        <begin position="6"/>
        <end position="25"/>
    </location>
</feature>
<evidence type="ECO:0000313" key="3">
    <source>
        <dbReference type="Proteomes" id="UP001159641"/>
    </source>
</evidence>
<evidence type="ECO:0000256" key="1">
    <source>
        <dbReference type="SAM" id="Phobius"/>
    </source>
</evidence>
<reference evidence="2 3" key="1">
    <citation type="submission" date="2022-11" db="EMBL/GenBank/DDBJ databases">
        <title>Whole genome sequence of Eschrichtius robustus ER-17-0199.</title>
        <authorList>
            <person name="Bruniche-Olsen A."/>
            <person name="Black A.N."/>
            <person name="Fields C.J."/>
            <person name="Walden K."/>
            <person name="Dewoody J.A."/>
        </authorList>
    </citation>
    <scope>NUCLEOTIDE SEQUENCE [LARGE SCALE GENOMIC DNA]</scope>
    <source>
        <strain evidence="2">ER-17-0199</strain>
        <tissue evidence="2">Blubber</tissue>
    </source>
</reference>
<keyword evidence="1" id="KW-0472">Membrane</keyword>
<dbReference type="EMBL" id="JAIQCJ010000544">
    <property type="protein sequence ID" value="KAJ8795752.1"/>
    <property type="molecule type" value="Genomic_DNA"/>
</dbReference>
<keyword evidence="3" id="KW-1185">Reference proteome</keyword>
<evidence type="ECO:0000313" key="2">
    <source>
        <dbReference type="EMBL" id="KAJ8795752.1"/>
    </source>
</evidence>
<gene>
    <name evidence="2" type="ORF">J1605_002514</name>
</gene>
<dbReference type="Proteomes" id="UP001159641">
    <property type="component" value="Unassembled WGS sequence"/>
</dbReference>
<comment type="caution">
    <text evidence="2">The sequence shown here is derived from an EMBL/GenBank/DDBJ whole genome shotgun (WGS) entry which is preliminary data.</text>
</comment>
<sequence length="45" mass="5095">MCWDPAQIFGFLSIHPVAAALQLFCGWRGRLQLRPVFLSLLVLLP</sequence>
<name>A0AB34HSB8_ESCRO</name>
<organism evidence="2 3">
    <name type="scientific">Eschrichtius robustus</name>
    <name type="common">California gray whale</name>
    <name type="synonym">Eschrichtius gibbosus</name>
    <dbReference type="NCBI Taxonomy" id="9764"/>
    <lineage>
        <taxon>Eukaryota</taxon>
        <taxon>Metazoa</taxon>
        <taxon>Chordata</taxon>
        <taxon>Craniata</taxon>
        <taxon>Vertebrata</taxon>
        <taxon>Euteleostomi</taxon>
        <taxon>Mammalia</taxon>
        <taxon>Eutheria</taxon>
        <taxon>Laurasiatheria</taxon>
        <taxon>Artiodactyla</taxon>
        <taxon>Whippomorpha</taxon>
        <taxon>Cetacea</taxon>
        <taxon>Mysticeti</taxon>
        <taxon>Eschrichtiidae</taxon>
        <taxon>Eschrichtius</taxon>
    </lineage>
</organism>
<keyword evidence="1" id="KW-0812">Transmembrane</keyword>
<protein>
    <submittedName>
        <fullName evidence="2">Uncharacterized protein</fullName>
    </submittedName>
</protein>
<keyword evidence="1" id="KW-1133">Transmembrane helix</keyword>
<accession>A0AB34HSB8</accession>